<gene>
    <name evidence="7" type="ORF">OHA22_04880</name>
</gene>
<evidence type="ECO:0000259" key="5">
    <source>
        <dbReference type="PROSITE" id="PS51077"/>
    </source>
</evidence>
<dbReference type="InterPro" id="IPR036390">
    <property type="entry name" value="WH_DNA-bd_sf"/>
</dbReference>
<evidence type="ECO:0000256" key="1">
    <source>
        <dbReference type="ARBA" id="ARBA00023015"/>
    </source>
</evidence>
<dbReference type="GO" id="GO:0003700">
    <property type="term" value="F:DNA-binding transcription factor activity"/>
    <property type="evidence" value="ECO:0007669"/>
    <property type="project" value="TreeGrafter"/>
</dbReference>
<reference evidence="7" key="1">
    <citation type="submission" date="2022-10" db="EMBL/GenBank/DDBJ databases">
        <title>The complete genomes of actinobacterial strains from the NBC collection.</title>
        <authorList>
            <person name="Joergensen T.S."/>
            <person name="Alvarez Arevalo M."/>
            <person name="Sterndorff E.B."/>
            <person name="Faurdal D."/>
            <person name="Vuksanovic O."/>
            <person name="Mourched A.-S."/>
            <person name="Charusanti P."/>
            <person name="Shaw S."/>
            <person name="Blin K."/>
            <person name="Weber T."/>
        </authorList>
    </citation>
    <scope>NUCLEOTIDE SEQUENCE</scope>
    <source>
        <strain evidence="7">NBC_00093</strain>
    </source>
</reference>
<feature type="compositionally biased region" description="Polar residues" evidence="4">
    <location>
        <begin position="1"/>
        <end position="16"/>
    </location>
</feature>
<evidence type="ECO:0000256" key="2">
    <source>
        <dbReference type="ARBA" id="ARBA00023125"/>
    </source>
</evidence>
<dbReference type="SUPFAM" id="SSF55781">
    <property type="entry name" value="GAF domain-like"/>
    <property type="match status" value="1"/>
</dbReference>
<dbReference type="Pfam" id="PF01614">
    <property type="entry name" value="IclR_C"/>
    <property type="match status" value="1"/>
</dbReference>
<evidence type="ECO:0000256" key="3">
    <source>
        <dbReference type="ARBA" id="ARBA00023163"/>
    </source>
</evidence>
<keyword evidence="1" id="KW-0805">Transcription regulation</keyword>
<dbReference type="PROSITE" id="PS51078">
    <property type="entry name" value="ICLR_ED"/>
    <property type="match status" value="1"/>
</dbReference>
<dbReference type="InterPro" id="IPR005471">
    <property type="entry name" value="Tscrpt_reg_IclR_N"/>
</dbReference>
<dbReference type="Gene3D" id="1.10.10.10">
    <property type="entry name" value="Winged helix-like DNA-binding domain superfamily/Winged helix DNA-binding domain"/>
    <property type="match status" value="1"/>
</dbReference>
<keyword evidence="3" id="KW-0804">Transcription</keyword>
<dbReference type="InterPro" id="IPR036388">
    <property type="entry name" value="WH-like_DNA-bd_sf"/>
</dbReference>
<dbReference type="PANTHER" id="PTHR30136">
    <property type="entry name" value="HELIX-TURN-HELIX TRANSCRIPTIONAL REGULATOR, ICLR FAMILY"/>
    <property type="match status" value="1"/>
</dbReference>
<dbReference type="GO" id="GO:0003677">
    <property type="term" value="F:DNA binding"/>
    <property type="evidence" value="ECO:0007669"/>
    <property type="project" value="UniProtKB-KW"/>
</dbReference>
<protein>
    <submittedName>
        <fullName evidence="7">IclR family transcriptional regulator</fullName>
    </submittedName>
</protein>
<dbReference type="PROSITE" id="PS51077">
    <property type="entry name" value="HTH_ICLR"/>
    <property type="match status" value="1"/>
</dbReference>
<organism evidence="7">
    <name type="scientific">Streptomyces sp. NBC_00093</name>
    <dbReference type="NCBI Taxonomy" id="2975649"/>
    <lineage>
        <taxon>Bacteria</taxon>
        <taxon>Bacillati</taxon>
        <taxon>Actinomycetota</taxon>
        <taxon>Actinomycetes</taxon>
        <taxon>Kitasatosporales</taxon>
        <taxon>Streptomycetaceae</taxon>
        <taxon>Streptomyces</taxon>
    </lineage>
</organism>
<dbReference type="SMART" id="SM00346">
    <property type="entry name" value="HTH_ICLR"/>
    <property type="match status" value="1"/>
</dbReference>
<dbReference type="GO" id="GO:0045892">
    <property type="term" value="P:negative regulation of DNA-templated transcription"/>
    <property type="evidence" value="ECO:0007669"/>
    <property type="project" value="TreeGrafter"/>
</dbReference>
<feature type="region of interest" description="Disordered" evidence="4">
    <location>
        <begin position="1"/>
        <end position="40"/>
    </location>
</feature>
<dbReference type="PANTHER" id="PTHR30136:SF24">
    <property type="entry name" value="HTH-TYPE TRANSCRIPTIONAL REPRESSOR ALLR"/>
    <property type="match status" value="1"/>
</dbReference>
<proteinExistence type="predicted"/>
<dbReference type="InterPro" id="IPR050707">
    <property type="entry name" value="HTH_MetabolicPath_Reg"/>
</dbReference>
<name>A0AAU1ZUY3_9ACTN</name>
<accession>A0AAU1ZUY3</accession>
<sequence>MTVTATTPSNTASNISPDFPSGIPSAVPRDADPGPDPMNSVLGKVRPILEAFTAEDDSLSLAELVRRTGVAKATVHRLAQELVMWGLLERAGCDYRLGLRLFEIGQRVHRQRILREVAQPYMEDLLLATQETIHFAIHDSLDVVYLEKLFPHRGLNQESRVAGRLPLYCTATGKAILAFSPPTLFAEVVRNGLKPFTRHTVTSPGRLRAQVERIRAERIATEAEEIRLGYTSMAVPVFSRQDTLVGALSITAPTYRMDPPGHAVALRAAALGISRSLR</sequence>
<evidence type="ECO:0000256" key="4">
    <source>
        <dbReference type="SAM" id="MobiDB-lite"/>
    </source>
</evidence>
<dbReference type="InterPro" id="IPR014757">
    <property type="entry name" value="Tscrpt_reg_IclR_C"/>
</dbReference>
<dbReference type="SUPFAM" id="SSF46785">
    <property type="entry name" value="Winged helix' DNA-binding domain"/>
    <property type="match status" value="1"/>
</dbReference>
<dbReference type="Gene3D" id="3.30.450.40">
    <property type="match status" value="1"/>
</dbReference>
<keyword evidence="2" id="KW-0238">DNA-binding</keyword>
<feature type="domain" description="HTH iclR-type" evidence="5">
    <location>
        <begin position="39"/>
        <end position="99"/>
    </location>
</feature>
<feature type="domain" description="IclR-ED" evidence="6">
    <location>
        <begin position="100"/>
        <end position="278"/>
    </location>
</feature>
<dbReference type="InterPro" id="IPR029016">
    <property type="entry name" value="GAF-like_dom_sf"/>
</dbReference>
<dbReference type="Pfam" id="PF09339">
    <property type="entry name" value="HTH_IclR"/>
    <property type="match status" value="1"/>
</dbReference>
<evidence type="ECO:0000259" key="6">
    <source>
        <dbReference type="PROSITE" id="PS51078"/>
    </source>
</evidence>
<dbReference type="AlphaFoldDB" id="A0AAU1ZUY3"/>
<dbReference type="EMBL" id="CP108222">
    <property type="protein sequence ID" value="WTT14902.1"/>
    <property type="molecule type" value="Genomic_DNA"/>
</dbReference>
<evidence type="ECO:0000313" key="7">
    <source>
        <dbReference type="EMBL" id="WTT14902.1"/>
    </source>
</evidence>